<evidence type="ECO:0000259" key="2">
    <source>
        <dbReference type="PROSITE" id="PS50228"/>
    </source>
</evidence>
<dbReference type="GO" id="GO:0030246">
    <property type="term" value="F:carbohydrate binding"/>
    <property type="evidence" value="ECO:0007669"/>
    <property type="project" value="InterPro"/>
</dbReference>
<protein>
    <recommendedName>
        <fullName evidence="2">SUEL-type lectin domain-containing protein</fullName>
    </recommendedName>
</protein>
<feature type="compositionally biased region" description="Basic and acidic residues" evidence="1">
    <location>
        <begin position="137"/>
        <end position="150"/>
    </location>
</feature>
<proteinExistence type="predicted"/>
<dbReference type="InterPro" id="IPR000922">
    <property type="entry name" value="Lectin_gal-bd_dom"/>
</dbReference>
<evidence type="ECO:0000313" key="4">
    <source>
        <dbReference type="Proteomes" id="UP000001307"/>
    </source>
</evidence>
<dbReference type="InParanoid" id="E4WSY2"/>
<dbReference type="AlphaFoldDB" id="E4WSY2"/>
<dbReference type="PANTHER" id="PTHR46780">
    <property type="entry name" value="PROTEIN EVA-1"/>
    <property type="match status" value="1"/>
</dbReference>
<feature type="region of interest" description="Disordered" evidence="1">
    <location>
        <begin position="105"/>
        <end position="150"/>
    </location>
</feature>
<feature type="domain" description="SUEL-type lectin" evidence="2">
    <location>
        <begin position="260"/>
        <end position="347"/>
    </location>
</feature>
<evidence type="ECO:0000256" key="1">
    <source>
        <dbReference type="SAM" id="MobiDB-lite"/>
    </source>
</evidence>
<dbReference type="Pfam" id="PF02140">
    <property type="entry name" value="SUEL_Lectin"/>
    <property type="match status" value="1"/>
</dbReference>
<name>E4WSY2_OIKDI</name>
<dbReference type="OrthoDB" id="1100386at2759"/>
<keyword evidence="4" id="KW-1185">Reference proteome</keyword>
<reference evidence="3" key="1">
    <citation type="journal article" date="2010" name="Science">
        <title>Plasticity of animal genome architecture unmasked by rapid evolution of a pelagic tunicate.</title>
        <authorList>
            <person name="Denoeud F."/>
            <person name="Henriet S."/>
            <person name="Mungpakdee S."/>
            <person name="Aury J.M."/>
            <person name="Da Silva C."/>
            <person name="Brinkmann H."/>
            <person name="Mikhaleva J."/>
            <person name="Olsen L.C."/>
            <person name="Jubin C."/>
            <person name="Canestro C."/>
            <person name="Bouquet J.M."/>
            <person name="Danks G."/>
            <person name="Poulain J."/>
            <person name="Campsteijn C."/>
            <person name="Adamski M."/>
            <person name="Cross I."/>
            <person name="Yadetie F."/>
            <person name="Muffato M."/>
            <person name="Louis A."/>
            <person name="Butcher S."/>
            <person name="Tsagkogeorga G."/>
            <person name="Konrad A."/>
            <person name="Singh S."/>
            <person name="Jensen M.F."/>
            <person name="Cong E.H."/>
            <person name="Eikeseth-Otteraa H."/>
            <person name="Noel B."/>
            <person name="Anthouard V."/>
            <person name="Porcel B.M."/>
            <person name="Kachouri-Lafond R."/>
            <person name="Nishino A."/>
            <person name="Ugolini M."/>
            <person name="Chourrout P."/>
            <person name="Nishida H."/>
            <person name="Aasland R."/>
            <person name="Huzurbazar S."/>
            <person name="Westhof E."/>
            <person name="Delsuc F."/>
            <person name="Lehrach H."/>
            <person name="Reinhardt R."/>
            <person name="Weissenbach J."/>
            <person name="Roy S.W."/>
            <person name="Artiguenave F."/>
            <person name="Postlethwait J.H."/>
            <person name="Manak J.R."/>
            <person name="Thompson E.M."/>
            <person name="Jaillon O."/>
            <person name="Du Pasquier L."/>
            <person name="Boudinot P."/>
            <person name="Liberles D.A."/>
            <person name="Volff J.N."/>
            <person name="Philippe H."/>
            <person name="Lenhard B."/>
            <person name="Roest Crollius H."/>
            <person name="Wincker P."/>
            <person name="Chourrout D."/>
        </authorList>
    </citation>
    <scope>NUCLEOTIDE SEQUENCE [LARGE SCALE GENOMIC DNA]</scope>
</reference>
<organism evidence="3">
    <name type="scientific">Oikopleura dioica</name>
    <name type="common">Tunicate</name>
    <dbReference type="NCBI Taxonomy" id="34765"/>
    <lineage>
        <taxon>Eukaryota</taxon>
        <taxon>Metazoa</taxon>
        <taxon>Chordata</taxon>
        <taxon>Tunicata</taxon>
        <taxon>Appendicularia</taxon>
        <taxon>Copelata</taxon>
        <taxon>Oikopleuridae</taxon>
        <taxon>Oikopleura</taxon>
    </lineage>
</organism>
<dbReference type="Gene3D" id="2.60.120.740">
    <property type="match status" value="1"/>
</dbReference>
<dbReference type="PROSITE" id="PS50228">
    <property type="entry name" value="SUEL_LECTIN"/>
    <property type="match status" value="1"/>
</dbReference>
<gene>
    <name evidence="3" type="ORF">GSOID_T00005843001</name>
</gene>
<dbReference type="EMBL" id="FN653016">
    <property type="protein sequence ID" value="CBY06781.1"/>
    <property type="molecule type" value="Genomic_DNA"/>
</dbReference>
<sequence>MKLFGTYMLAAVAARKKKGKKEGRLYADLGSFLSGSTPSWWTGEQSMTINYLKNARTDGEAVFAGDVWGVAKRGAGERMGRQYTNIVNRALNLYADCKGIELPAGTFPDDSSRRRRQAEKPKKKNRNKKGGRKNKKKGEEGRGIPETTPDKLHWNMTWRVAMTVRETMMSDENCIKPAYSLFKRLDRYNLNANYQYCTNVANDANYCEWLQKDNEGNAISYKTARDNGTYTKFGRGGPITVFSPVCEVQDKPANANYDGDLYCPEGYAIEVDQAKYGRQTKGYCRGDSDSDISICRGSKTVIVTDVIAAQCNGKTTCVIEASNDALNGGVDPCPGVEKLAEVYHTCRKLE</sequence>
<accession>E4WSY2</accession>
<evidence type="ECO:0000313" key="3">
    <source>
        <dbReference type="EMBL" id="CBY06781.1"/>
    </source>
</evidence>
<dbReference type="Proteomes" id="UP000001307">
    <property type="component" value="Unassembled WGS sequence"/>
</dbReference>
<dbReference type="InterPro" id="IPR043159">
    <property type="entry name" value="Lectin_gal-bd_sf"/>
</dbReference>
<feature type="compositionally biased region" description="Basic residues" evidence="1">
    <location>
        <begin position="113"/>
        <end position="136"/>
    </location>
</feature>